<evidence type="ECO:0000256" key="2">
    <source>
        <dbReference type="ARBA" id="ARBA00022630"/>
    </source>
</evidence>
<feature type="domain" description="Flavin reductase like" evidence="5">
    <location>
        <begin position="20"/>
        <end position="169"/>
    </location>
</feature>
<gene>
    <name evidence="6" type="ORF">GCM10023165_10090</name>
</gene>
<protein>
    <submittedName>
        <fullName evidence="6">Flavin reductase family protein</fullName>
    </submittedName>
</protein>
<keyword evidence="7" id="KW-1185">Reference proteome</keyword>
<evidence type="ECO:0000256" key="4">
    <source>
        <dbReference type="ARBA" id="ARBA00038054"/>
    </source>
</evidence>
<evidence type="ECO:0000256" key="3">
    <source>
        <dbReference type="ARBA" id="ARBA00022643"/>
    </source>
</evidence>
<dbReference type="Proteomes" id="UP001500975">
    <property type="component" value="Unassembled WGS sequence"/>
</dbReference>
<comment type="cofactor">
    <cofactor evidence="1">
        <name>FMN</name>
        <dbReference type="ChEBI" id="CHEBI:58210"/>
    </cofactor>
</comment>
<dbReference type="RefSeq" id="WP_345536320.1">
    <property type="nucleotide sequence ID" value="NZ_BAABGJ010000009.1"/>
</dbReference>
<sequence length="196" mass="22013">MEIDIQGLSAGNRYKLMASLITPRPIALITTVSENGITNAAPFSLFNMVGEDPPLVLVSINPHPDGRRKDTAANIRRTREFVVHMSDEHMAQKMQRCSDVLPKHLSELEHTGLTATPSRMVSPGRIAEAPVAFECSLYHVLETPSREIFIGQVMWLHVREGLIDSRNWRVDLDAYSPIGRLGGWAYTGCRDRFEMK</sequence>
<evidence type="ECO:0000256" key="1">
    <source>
        <dbReference type="ARBA" id="ARBA00001917"/>
    </source>
</evidence>
<dbReference type="Pfam" id="PF01613">
    <property type="entry name" value="Flavin_Reduct"/>
    <property type="match status" value="1"/>
</dbReference>
<comment type="similarity">
    <text evidence="4">Belongs to the flavoredoxin family.</text>
</comment>
<dbReference type="PANTHER" id="PTHR33798:SF5">
    <property type="entry name" value="FLAVIN REDUCTASE LIKE DOMAIN-CONTAINING PROTEIN"/>
    <property type="match status" value="1"/>
</dbReference>
<dbReference type="InterPro" id="IPR002563">
    <property type="entry name" value="Flavin_Rdtase-like_dom"/>
</dbReference>
<keyword evidence="3" id="KW-0288">FMN</keyword>
<name>A0ABP8H522_9BURK</name>
<dbReference type="Gene3D" id="2.30.110.10">
    <property type="entry name" value="Electron Transport, Fmn-binding Protein, Chain A"/>
    <property type="match status" value="1"/>
</dbReference>
<organism evidence="6 7">
    <name type="scientific">Variovorax defluvii</name>
    <dbReference type="NCBI Taxonomy" id="913761"/>
    <lineage>
        <taxon>Bacteria</taxon>
        <taxon>Pseudomonadati</taxon>
        <taxon>Pseudomonadota</taxon>
        <taxon>Betaproteobacteria</taxon>
        <taxon>Burkholderiales</taxon>
        <taxon>Comamonadaceae</taxon>
        <taxon>Variovorax</taxon>
    </lineage>
</organism>
<accession>A0ABP8H522</accession>
<dbReference type="EMBL" id="BAABGJ010000009">
    <property type="protein sequence ID" value="GAA4334345.1"/>
    <property type="molecule type" value="Genomic_DNA"/>
</dbReference>
<dbReference type="InterPro" id="IPR012349">
    <property type="entry name" value="Split_barrel_FMN-bd"/>
</dbReference>
<proteinExistence type="inferred from homology"/>
<reference evidence="7" key="1">
    <citation type="journal article" date="2019" name="Int. J. Syst. Evol. Microbiol.">
        <title>The Global Catalogue of Microorganisms (GCM) 10K type strain sequencing project: providing services to taxonomists for standard genome sequencing and annotation.</title>
        <authorList>
            <consortium name="The Broad Institute Genomics Platform"/>
            <consortium name="The Broad Institute Genome Sequencing Center for Infectious Disease"/>
            <person name="Wu L."/>
            <person name="Ma J."/>
        </authorList>
    </citation>
    <scope>NUCLEOTIDE SEQUENCE [LARGE SCALE GENOMIC DNA]</scope>
    <source>
        <strain evidence="7">JCM 17804</strain>
    </source>
</reference>
<comment type="caution">
    <text evidence="6">The sequence shown here is derived from an EMBL/GenBank/DDBJ whole genome shotgun (WGS) entry which is preliminary data.</text>
</comment>
<dbReference type="SMART" id="SM00903">
    <property type="entry name" value="Flavin_Reduct"/>
    <property type="match status" value="1"/>
</dbReference>
<evidence type="ECO:0000259" key="5">
    <source>
        <dbReference type="SMART" id="SM00903"/>
    </source>
</evidence>
<dbReference type="SUPFAM" id="SSF50475">
    <property type="entry name" value="FMN-binding split barrel"/>
    <property type="match status" value="1"/>
</dbReference>
<evidence type="ECO:0000313" key="7">
    <source>
        <dbReference type="Proteomes" id="UP001500975"/>
    </source>
</evidence>
<dbReference type="PANTHER" id="PTHR33798">
    <property type="entry name" value="FLAVOPROTEIN OXYGENASE"/>
    <property type="match status" value="1"/>
</dbReference>
<keyword evidence="2" id="KW-0285">Flavoprotein</keyword>
<evidence type="ECO:0000313" key="6">
    <source>
        <dbReference type="EMBL" id="GAA4334345.1"/>
    </source>
</evidence>